<dbReference type="STRING" id="4829.A0A163JH19"/>
<evidence type="ECO:0000256" key="1">
    <source>
        <dbReference type="ARBA" id="ARBA00022694"/>
    </source>
</evidence>
<evidence type="ECO:0008006" key="8">
    <source>
        <dbReference type="Google" id="ProtNLM"/>
    </source>
</evidence>
<protein>
    <recommendedName>
        <fullName evidence="8">Rpr2-domain-containing protein</fullName>
    </recommendedName>
</protein>
<reference evidence="6" key="1">
    <citation type="submission" date="2016-04" db="EMBL/GenBank/DDBJ databases">
        <authorList>
            <person name="Evans L.H."/>
            <person name="Alamgir A."/>
            <person name="Owens N."/>
            <person name="Weber N.D."/>
            <person name="Virtaneva K."/>
            <person name="Barbian K."/>
            <person name="Babar A."/>
            <person name="Rosenke K."/>
        </authorList>
    </citation>
    <scope>NUCLEOTIDE SEQUENCE [LARGE SCALE GENOMIC DNA]</scope>
    <source>
        <strain evidence="6">CBS 101.48</strain>
    </source>
</reference>
<keyword evidence="2" id="KW-0479">Metal-binding</keyword>
<accession>A0A163JH19</accession>
<keyword evidence="1" id="KW-0819">tRNA processing</keyword>
<evidence type="ECO:0000256" key="4">
    <source>
        <dbReference type="ARBA" id="ARBA00038402"/>
    </source>
</evidence>
<dbReference type="InParanoid" id="A0A163JH19"/>
<dbReference type="InterPro" id="IPR007175">
    <property type="entry name" value="Rpr2/Snm1/Rpp21"/>
</dbReference>
<dbReference type="Proteomes" id="UP000078561">
    <property type="component" value="Unassembled WGS sequence"/>
</dbReference>
<dbReference type="PANTHER" id="PTHR14742">
    <property type="entry name" value="RIBONUCLEASE P SUBUNIT P21"/>
    <property type="match status" value="1"/>
</dbReference>
<evidence type="ECO:0000313" key="6">
    <source>
        <dbReference type="EMBL" id="SAL99313.1"/>
    </source>
</evidence>
<dbReference type="GO" id="GO:0046872">
    <property type="term" value="F:metal ion binding"/>
    <property type="evidence" value="ECO:0007669"/>
    <property type="project" value="UniProtKB-KW"/>
</dbReference>
<dbReference type="PANTHER" id="PTHR14742:SF0">
    <property type="entry name" value="RIBONUCLEASE P PROTEIN SUBUNIT P21"/>
    <property type="match status" value="1"/>
</dbReference>
<dbReference type="OMA" id="CKSKRRY"/>
<dbReference type="OrthoDB" id="128536at2759"/>
<dbReference type="GO" id="GO:0008033">
    <property type="term" value="P:tRNA processing"/>
    <property type="evidence" value="ECO:0007669"/>
    <property type="project" value="UniProtKB-KW"/>
</dbReference>
<sequence length="194" mass="22090">MAKQKSKLPGKSQQHIRMNFLCQAASLMATLSNPMPPQATTLSNTTSTTKDRSKRRPYRSGLVWQEDSHGYHALSRYYNTTMKKIGQRMVLRLDPQLKRTICKRCSTSLIPAMTSTVRIQARPETTTVTKCNICGDEKRWVARPGHELFSDRPEVHYNRSTSDDENEEEGVNDCDTQEQALKRAIDVDQDSQAL</sequence>
<gene>
    <name evidence="6" type="primary">ABSGL_04914.1 scaffold 6065</name>
</gene>
<feature type="region of interest" description="Disordered" evidence="5">
    <location>
        <begin position="33"/>
        <end position="58"/>
    </location>
</feature>
<proteinExistence type="inferred from homology"/>
<feature type="compositionally biased region" description="Acidic residues" evidence="5">
    <location>
        <begin position="163"/>
        <end position="175"/>
    </location>
</feature>
<feature type="region of interest" description="Disordered" evidence="5">
    <location>
        <begin position="156"/>
        <end position="175"/>
    </location>
</feature>
<evidence type="ECO:0000256" key="5">
    <source>
        <dbReference type="SAM" id="MobiDB-lite"/>
    </source>
</evidence>
<dbReference type="GO" id="GO:0005655">
    <property type="term" value="C:nucleolar ribonuclease P complex"/>
    <property type="evidence" value="ECO:0007669"/>
    <property type="project" value="TreeGrafter"/>
</dbReference>
<dbReference type="AlphaFoldDB" id="A0A163JH19"/>
<keyword evidence="7" id="KW-1185">Reference proteome</keyword>
<evidence type="ECO:0000313" key="7">
    <source>
        <dbReference type="Proteomes" id="UP000078561"/>
    </source>
</evidence>
<keyword evidence="3" id="KW-0862">Zinc</keyword>
<comment type="similarity">
    <text evidence="4">Belongs to the eukaryotic/archaeal RNase P protein component 4 family.</text>
</comment>
<organism evidence="6">
    <name type="scientific">Absidia glauca</name>
    <name type="common">Pin mould</name>
    <dbReference type="NCBI Taxonomy" id="4829"/>
    <lineage>
        <taxon>Eukaryota</taxon>
        <taxon>Fungi</taxon>
        <taxon>Fungi incertae sedis</taxon>
        <taxon>Mucoromycota</taxon>
        <taxon>Mucoromycotina</taxon>
        <taxon>Mucoromycetes</taxon>
        <taxon>Mucorales</taxon>
        <taxon>Cunninghamellaceae</taxon>
        <taxon>Absidia</taxon>
    </lineage>
</organism>
<name>A0A163JH19_ABSGL</name>
<dbReference type="Pfam" id="PF04032">
    <property type="entry name" value="Rpr2"/>
    <property type="match status" value="1"/>
</dbReference>
<evidence type="ECO:0000256" key="3">
    <source>
        <dbReference type="ARBA" id="ARBA00022833"/>
    </source>
</evidence>
<evidence type="ECO:0000256" key="2">
    <source>
        <dbReference type="ARBA" id="ARBA00022723"/>
    </source>
</evidence>
<dbReference type="Gene3D" id="6.20.50.20">
    <property type="match status" value="1"/>
</dbReference>
<dbReference type="EMBL" id="LT552609">
    <property type="protein sequence ID" value="SAL99313.1"/>
    <property type="molecule type" value="Genomic_DNA"/>
</dbReference>